<dbReference type="FunCoup" id="G8Y0L4">
    <property type="interactions" value="221"/>
</dbReference>
<evidence type="ECO:0000259" key="2">
    <source>
        <dbReference type="PROSITE" id="PS50102"/>
    </source>
</evidence>
<dbReference type="eggNOG" id="KOG0108">
    <property type="taxonomic scope" value="Eukaryota"/>
</dbReference>
<evidence type="ECO:0000313" key="4">
    <source>
        <dbReference type="Proteomes" id="UP000005222"/>
    </source>
</evidence>
<keyword evidence="1" id="KW-0694">RNA-binding</keyword>
<sequence>MDNSKSKSVYIGNIPFDHTEEQVLEIARSVGPVLDLKLLFDSMTGKSKGYAFVRYSDHETAASAVRNLNNLTIGNRSLKCSFSNDNSSFNDNSSVDKLPALPFGVQLFPNQTPPQAISNALSSLDQHSALQLMREARQMSQSNPTLMKKLLDQCPQLAYALVETSLLLNITTPELIKLCVNSKQVELESLTPDHVQLLKHVDSLKEQDLESLTDDQKSIIRKMKEEISKGTYGTI</sequence>
<dbReference type="OMA" id="NEYEIMG"/>
<keyword evidence="4" id="KW-1185">Reference proteome</keyword>
<dbReference type="STRING" id="559304.G8Y0L4"/>
<dbReference type="Gene3D" id="1.25.40.630">
    <property type="match status" value="1"/>
</dbReference>
<feature type="domain" description="RRM" evidence="2">
    <location>
        <begin position="7"/>
        <end position="85"/>
    </location>
</feature>
<dbReference type="PANTHER" id="PTHR45735">
    <property type="entry name" value="CLEAVAGE STIMULATION FACTOR SUBUNIT 2"/>
    <property type="match status" value="1"/>
</dbReference>
<dbReference type="SUPFAM" id="SSF54928">
    <property type="entry name" value="RNA-binding domain, RBD"/>
    <property type="match status" value="1"/>
</dbReference>
<dbReference type="PANTHER" id="PTHR45735:SF2">
    <property type="entry name" value="CLEAVAGE STIMULATION FACTOR SUBUNIT 2"/>
    <property type="match status" value="1"/>
</dbReference>
<accession>G8Y0L4</accession>
<evidence type="ECO:0000313" key="3">
    <source>
        <dbReference type="EMBL" id="CCE86367.1"/>
    </source>
</evidence>
<dbReference type="InterPro" id="IPR035979">
    <property type="entry name" value="RBD_domain_sf"/>
</dbReference>
<organism evidence="3 4">
    <name type="scientific">Pichia sorbitophila (strain ATCC MYA-4447 / BCRC 22081 / CBS 7064 / NBRC 10061 / NRRL Y-12695)</name>
    <name type="common">Hybrid yeast</name>
    <dbReference type="NCBI Taxonomy" id="559304"/>
    <lineage>
        <taxon>Eukaryota</taxon>
        <taxon>Fungi</taxon>
        <taxon>Dikarya</taxon>
        <taxon>Ascomycota</taxon>
        <taxon>Saccharomycotina</taxon>
        <taxon>Pichiomycetes</taxon>
        <taxon>Debaryomycetaceae</taxon>
        <taxon>Millerozyma</taxon>
    </lineage>
</organism>
<evidence type="ECO:0000256" key="1">
    <source>
        <dbReference type="PROSITE-ProRule" id="PRU00176"/>
    </source>
</evidence>
<dbReference type="SMART" id="SM00360">
    <property type="entry name" value="RRM"/>
    <property type="match status" value="1"/>
</dbReference>
<dbReference type="Proteomes" id="UP000005222">
    <property type="component" value="Chromosome N"/>
</dbReference>
<dbReference type="EMBL" id="FO082046">
    <property type="protein sequence ID" value="CCE86367.1"/>
    <property type="molecule type" value="Genomic_DNA"/>
</dbReference>
<dbReference type="Gene3D" id="3.30.70.330">
    <property type="match status" value="1"/>
</dbReference>
<reference evidence="3 4" key="1">
    <citation type="journal article" date="2012" name="G3 (Bethesda)">
        <title>Pichia sorbitophila, an interspecies yeast hybrid reveals early steps of genome resolution following polyploidization.</title>
        <authorList>
            <person name="Leh Louis V."/>
            <person name="Despons L."/>
            <person name="Friedrich A."/>
            <person name="Martin T."/>
            <person name="Durrens P."/>
            <person name="Casaregola S."/>
            <person name="Neuveglise C."/>
            <person name="Fairhead C."/>
            <person name="Marck C."/>
            <person name="Cruz J.A."/>
            <person name="Straub M.L."/>
            <person name="Kugler V."/>
            <person name="Sacerdot C."/>
            <person name="Uzunov Z."/>
            <person name="Thierry A."/>
            <person name="Weiss S."/>
            <person name="Bleykasten C."/>
            <person name="De Montigny J."/>
            <person name="Jacques N."/>
            <person name="Jung P."/>
            <person name="Lemaire M."/>
            <person name="Mallet S."/>
            <person name="Morel G."/>
            <person name="Richard G.F."/>
            <person name="Sarkar A."/>
            <person name="Savel G."/>
            <person name="Schacherer J."/>
            <person name="Seret M.L."/>
            <person name="Talla E."/>
            <person name="Samson G."/>
            <person name="Jubin C."/>
            <person name="Poulain J."/>
            <person name="Vacherie B."/>
            <person name="Barbe V."/>
            <person name="Pelletier E."/>
            <person name="Sherman D.J."/>
            <person name="Westhof E."/>
            <person name="Weissenbach J."/>
            <person name="Baret P.V."/>
            <person name="Wincker P."/>
            <person name="Gaillardin C."/>
            <person name="Dujon B."/>
            <person name="Souciet J.L."/>
        </authorList>
    </citation>
    <scope>NUCLEOTIDE SEQUENCE [LARGE SCALE GENOMIC DNA]</scope>
    <source>
        <strain evidence="4">ATCC MYA-4447 / BCRC 22081 / CBS 7064 / NBRC 10061 / NRRL Y-12695</strain>
    </source>
</reference>
<dbReference type="OrthoDB" id="15688at2759"/>
<gene>
    <name evidence="3" type="primary">Piso0_004851</name>
    <name evidence="3" type="ORF">GNLVRS01_PISO0N02521g</name>
</gene>
<dbReference type="Pfam" id="PF14327">
    <property type="entry name" value="CSTF2_hinge"/>
    <property type="match status" value="1"/>
</dbReference>
<name>G8Y0L4_PICSO</name>
<dbReference type="InterPro" id="IPR025742">
    <property type="entry name" value="CSTF2_hinge"/>
</dbReference>
<dbReference type="HOGENOM" id="CLU_028601_0_1_1"/>
<dbReference type="Pfam" id="PF00076">
    <property type="entry name" value="RRM_1"/>
    <property type="match status" value="1"/>
</dbReference>
<proteinExistence type="predicted"/>
<dbReference type="InterPro" id="IPR000504">
    <property type="entry name" value="RRM_dom"/>
</dbReference>
<dbReference type="InterPro" id="IPR012677">
    <property type="entry name" value="Nucleotide-bd_a/b_plait_sf"/>
</dbReference>
<protein>
    <submittedName>
        <fullName evidence="3">Piso0_004851 protein</fullName>
    </submittedName>
</protein>
<dbReference type="AlphaFoldDB" id="G8Y0L4"/>
<dbReference type="InParanoid" id="G8Y0L4"/>
<dbReference type="GO" id="GO:0005847">
    <property type="term" value="C:mRNA cleavage and polyadenylation specificity factor complex"/>
    <property type="evidence" value="ECO:0007669"/>
    <property type="project" value="TreeGrafter"/>
</dbReference>
<dbReference type="GO" id="GO:0003729">
    <property type="term" value="F:mRNA binding"/>
    <property type="evidence" value="ECO:0007669"/>
    <property type="project" value="TreeGrafter"/>
</dbReference>
<dbReference type="PROSITE" id="PS50102">
    <property type="entry name" value="RRM"/>
    <property type="match status" value="1"/>
</dbReference>